<keyword evidence="15" id="KW-0067">ATP-binding</keyword>
<dbReference type="PRINTS" id="PR00982">
    <property type="entry name" value="TRNASYNTHLYS"/>
</dbReference>
<dbReference type="InterPro" id="IPR006195">
    <property type="entry name" value="aa-tRNA-synth_II"/>
</dbReference>
<evidence type="ECO:0000256" key="16">
    <source>
        <dbReference type="ARBA" id="ARBA00022917"/>
    </source>
</evidence>
<keyword evidence="10" id="KW-0964">Secreted</keyword>
<dbReference type="EC" id="6.1.1.6" evidence="6 24"/>
<evidence type="ECO:0000256" key="13">
    <source>
        <dbReference type="ARBA" id="ARBA00022679"/>
    </source>
</evidence>
<dbReference type="Ensembl" id="ENSTMTT00000027614.1">
    <property type="protein sequence ID" value="ENSTMTP00000026650.1"/>
    <property type="gene ID" value="ENSTMTG00000019473.1"/>
</dbReference>
<keyword evidence="18" id="KW-0472">Membrane</keyword>
<dbReference type="FunFam" id="3.30.930.10:FF:000029">
    <property type="entry name" value="Lysine--tRNA ligase"/>
    <property type="match status" value="1"/>
</dbReference>
<evidence type="ECO:0000313" key="27">
    <source>
        <dbReference type="Ensembl" id="ENSTMTP00000026650.1"/>
    </source>
</evidence>
<dbReference type="Gene3D" id="2.40.50.140">
    <property type="entry name" value="Nucleic acid-binding proteins"/>
    <property type="match status" value="1"/>
</dbReference>
<keyword evidence="14" id="KW-0547">Nucleotide-binding</keyword>
<dbReference type="GO" id="GO:0006430">
    <property type="term" value="P:lysyl-tRNA aminoacylation"/>
    <property type="evidence" value="ECO:0007669"/>
    <property type="project" value="InterPro"/>
</dbReference>
<comment type="similarity">
    <text evidence="5">Belongs to the class-II aminoacyl-tRNA synthetase family.</text>
</comment>
<evidence type="ECO:0000256" key="8">
    <source>
        <dbReference type="ARBA" id="ARBA00022475"/>
    </source>
</evidence>
<dbReference type="FunFam" id="2.40.50.140:FF:000050">
    <property type="entry name" value="Lysine--tRNA ligase"/>
    <property type="match status" value="1"/>
</dbReference>
<dbReference type="PROSITE" id="PS50862">
    <property type="entry name" value="AA_TRNA_LIGASE_II"/>
    <property type="match status" value="1"/>
</dbReference>
<comment type="catalytic activity">
    <reaction evidence="22 24">
        <text>tRNA(Lys) + L-lysine + ATP = L-lysyl-tRNA(Lys) + AMP + diphosphate</text>
        <dbReference type="Rhea" id="RHEA:20792"/>
        <dbReference type="Rhea" id="RHEA-COMP:9696"/>
        <dbReference type="Rhea" id="RHEA-COMP:9697"/>
        <dbReference type="ChEBI" id="CHEBI:30616"/>
        <dbReference type="ChEBI" id="CHEBI:32551"/>
        <dbReference type="ChEBI" id="CHEBI:33019"/>
        <dbReference type="ChEBI" id="CHEBI:78442"/>
        <dbReference type="ChEBI" id="CHEBI:78529"/>
        <dbReference type="ChEBI" id="CHEBI:456215"/>
        <dbReference type="EC" id="6.1.1.6"/>
    </reaction>
</comment>
<evidence type="ECO:0000256" key="1">
    <source>
        <dbReference type="ARBA" id="ARBA00004123"/>
    </source>
</evidence>
<sequence>MAAAAAAGAAPAGDAVEAEAPLSKNELKRRLKAERKVADKEAKQKEQSEKHLSKSALTLGSENCNGADEESLDPNQYYKIRSQAIQQLKGTNEDPYPHKFHVGLSLTDFIERYSHLQAGDHLRDITVRVAGRIHAKRASGGKLIFYDLRGEGVKLQVMANSRNYKSEEEYIHINNKLRRGDIIGVQGSPGKTKKGELSIIPWEISLLSPCLHMLPHLHFGLKDKETRFRQRYLDLILNDYVRQKFIIRAKIITYLRSFLDELGFLEIETPMMNIIPGGAVAKPFITHHNELDMKLYMRIAPELYHKMLVVGGMDRVYEIGRQFRNEGIDLTHNPEFTTCEFYMAYADYHDLMEITEKLLSGMVKHITGSYKVTYHPDGPDGHAYEIDFTPPFRKISMVCELERILGVKLPATDHFETEETRKFFDAICVERGVECPPPRTTARLLDKLVGEFLEVTCINPTFICDHPQIMSPLAKWHRSQQGLTERFELFVMKKEICNAYTELNDPFRQRQFFEDQAKAKAAGDDEAMFIDDNFCTALEYGLPPTAGWGMGIDRLTMFLTDSNNIKEVLLFPAMKPEDNKKEVEPSPSAEGTSV</sequence>
<feature type="compositionally biased region" description="Basic and acidic residues" evidence="25">
    <location>
        <begin position="34"/>
        <end position="52"/>
    </location>
</feature>
<evidence type="ECO:0000313" key="28">
    <source>
        <dbReference type="Proteomes" id="UP000472274"/>
    </source>
</evidence>
<keyword evidence="19" id="KW-0030">Aminoacyl-tRNA synthetase</keyword>
<comment type="function">
    <text evidence="23">Catalyzes the specific attachment of an amino acid to its cognate tRNA in a 2 step reaction: the amino acid (AA) is first activated by ATP to form AA-AMP and then transferred to the acceptor end of the tRNA. When secreted, acts as a signaling molecule that induces immune response through the activation of monocyte/macrophages. Catalyzes the synthesis of the signaling molecule diadenosine tetraphosphate (Ap4A), and thereby mediates disruption of the complex between HINT1 and MITF and the concomitant activation of MITF transcriptional activity.</text>
</comment>
<evidence type="ECO:0000256" key="6">
    <source>
        <dbReference type="ARBA" id="ARBA00013166"/>
    </source>
</evidence>
<dbReference type="GO" id="GO:0017101">
    <property type="term" value="C:aminoacyl-tRNA synthetase multienzyme complex"/>
    <property type="evidence" value="ECO:0007669"/>
    <property type="project" value="TreeGrafter"/>
</dbReference>
<keyword evidence="8" id="KW-1003">Cell membrane</keyword>
<feature type="domain" description="Aminoacyl-transfer RNA synthetases class-II family profile" evidence="26">
    <location>
        <begin position="245"/>
        <end position="576"/>
    </location>
</feature>
<dbReference type="RefSeq" id="XP_024051615.1">
    <property type="nucleotide sequence ID" value="XM_024195847.3"/>
</dbReference>
<dbReference type="InterPro" id="IPR045864">
    <property type="entry name" value="aa-tRNA-synth_II/BPL/LPL"/>
</dbReference>
<dbReference type="AlphaFoldDB" id="A0A674JZ28"/>
<reference evidence="27" key="1">
    <citation type="submission" date="2025-08" db="UniProtKB">
        <authorList>
            <consortium name="Ensembl"/>
        </authorList>
    </citation>
    <scope>IDENTIFICATION</scope>
</reference>
<dbReference type="NCBIfam" id="TIGR00499">
    <property type="entry name" value="lysS_bact"/>
    <property type="match status" value="1"/>
</dbReference>
<dbReference type="InterPro" id="IPR012340">
    <property type="entry name" value="NA-bd_OB-fold"/>
</dbReference>
<dbReference type="CDD" id="cd00775">
    <property type="entry name" value="LysRS_core"/>
    <property type="match status" value="1"/>
</dbReference>
<dbReference type="PANTHER" id="PTHR42918:SF9">
    <property type="entry name" value="LYSINE--TRNA LIGASE"/>
    <property type="match status" value="1"/>
</dbReference>
<evidence type="ECO:0000256" key="9">
    <source>
        <dbReference type="ARBA" id="ARBA00022490"/>
    </source>
</evidence>
<dbReference type="GO" id="GO:0004824">
    <property type="term" value="F:lysine-tRNA ligase activity"/>
    <property type="evidence" value="ECO:0007669"/>
    <property type="project" value="UniProtKB-EC"/>
</dbReference>
<dbReference type="PANTHER" id="PTHR42918">
    <property type="entry name" value="LYSYL-TRNA SYNTHETASE"/>
    <property type="match status" value="1"/>
</dbReference>
<dbReference type="SUPFAM" id="SSF55681">
    <property type="entry name" value="Class II aaRS and biotin synthetases"/>
    <property type="match status" value="1"/>
</dbReference>
<protein>
    <recommendedName>
        <fullName evidence="7 24">Lysine--tRNA ligase</fullName>
        <ecNumber evidence="6 24">6.1.1.6</ecNumber>
    </recommendedName>
    <alternativeName>
        <fullName evidence="21 24">Lysyl-tRNA synthetase</fullName>
    </alternativeName>
</protein>
<dbReference type="Proteomes" id="UP000472274">
    <property type="component" value="Unplaced"/>
</dbReference>
<evidence type="ECO:0000256" key="12">
    <source>
        <dbReference type="ARBA" id="ARBA00022598"/>
    </source>
</evidence>
<reference evidence="27" key="2">
    <citation type="submission" date="2025-09" db="UniProtKB">
        <authorList>
            <consortium name="Ensembl"/>
        </authorList>
    </citation>
    <scope>IDENTIFICATION</scope>
</reference>
<dbReference type="GeneID" id="112103873"/>
<dbReference type="InterPro" id="IPR004364">
    <property type="entry name" value="Aa-tRNA-synt_II"/>
</dbReference>
<keyword evidence="9" id="KW-0963">Cytoplasm</keyword>
<dbReference type="GO" id="GO:0005634">
    <property type="term" value="C:nucleus"/>
    <property type="evidence" value="ECO:0007669"/>
    <property type="project" value="UniProtKB-SubCell"/>
</dbReference>
<keyword evidence="28" id="KW-1185">Reference proteome</keyword>
<dbReference type="CDD" id="cd04322">
    <property type="entry name" value="LysRS_N"/>
    <property type="match status" value="1"/>
</dbReference>
<evidence type="ECO:0000256" key="11">
    <source>
        <dbReference type="ARBA" id="ARBA00022553"/>
    </source>
</evidence>
<dbReference type="GO" id="GO:0005615">
    <property type="term" value="C:extracellular space"/>
    <property type="evidence" value="ECO:0007669"/>
    <property type="project" value="TreeGrafter"/>
</dbReference>
<name>A0A674JZ28_9SAUR</name>
<evidence type="ECO:0000256" key="20">
    <source>
        <dbReference type="ARBA" id="ARBA00023242"/>
    </source>
</evidence>
<evidence type="ECO:0000256" key="19">
    <source>
        <dbReference type="ARBA" id="ARBA00023146"/>
    </source>
</evidence>
<dbReference type="InterPro" id="IPR018149">
    <property type="entry name" value="Lys-tRNA-synth_II_C"/>
</dbReference>
<dbReference type="NCBIfam" id="NF001756">
    <property type="entry name" value="PRK00484.1"/>
    <property type="match status" value="1"/>
</dbReference>
<keyword evidence="13" id="KW-0808">Transferase</keyword>
<dbReference type="InterPro" id="IPR044136">
    <property type="entry name" value="Lys-tRNA-ligase_II_N"/>
</dbReference>
<dbReference type="GO" id="GO:0002276">
    <property type="term" value="P:basophil activation involved in immune response"/>
    <property type="evidence" value="ECO:0007669"/>
    <property type="project" value="TreeGrafter"/>
</dbReference>
<evidence type="ECO:0000256" key="22">
    <source>
        <dbReference type="ARBA" id="ARBA00048573"/>
    </source>
</evidence>
<dbReference type="Pfam" id="PF00152">
    <property type="entry name" value="tRNA-synt_2"/>
    <property type="match status" value="1"/>
</dbReference>
<evidence type="ECO:0000256" key="2">
    <source>
        <dbReference type="ARBA" id="ARBA00004202"/>
    </source>
</evidence>
<dbReference type="InterPro" id="IPR002313">
    <property type="entry name" value="Lys-tRNA-ligase_II"/>
</dbReference>
<evidence type="ECO:0000256" key="7">
    <source>
        <dbReference type="ARBA" id="ARBA00015745"/>
    </source>
</evidence>
<evidence type="ECO:0000256" key="15">
    <source>
        <dbReference type="ARBA" id="ARBA00022840"/>
    </source>
</evidence>
<dbReference type="Pfam" id="PF01336">
    <property type="entry name" value="tRNA_anti-codon"/>
    <property type="match status" value="1"/>
</dbReference>
<keyword evidence="17" id="KW-0007">Acetylation</keyword>
<dbReference type="GO" id="GO:0043032">
    <property type="term" value="P:positive regulation of macrophage activation"/>
    <property type="evidence" value="ECO:0007669"/>
    <property type="project" value="TreeGrafter"/>
</dbReference>
<organism evidence="27 28">
    <name type="scientific">Terrapene triunguis</name>
    <name type="common">Three-toed box turtle</name>
    <dbReference type="NCBI Taxonomy" id="2587831"/>
    <lineage>
        <taxon>Eukaryota</taxon>
        <taxon>Metazoa</taxon>
        <taxon>Chordata</taxon>
        <taxon>Craniata</taxon>
        <taxon>Vertebrata</taxon>
        <taxon>Euteleostomi</taxon>
        <taxon>Archelosauria</taxon>
        <taxon>Testudinata</taxon>
        <taxon>Testudines</taxon>
        <taxon>Cryptodira</taxon>
        <taxon>Durocryptodira</taxon>
        <taxon>Testudinoidea</taxon>
        <taxon>Emydidae</taxon>
        <taxon>Terrapene</taxon>
    </lineage>
</organism>
<evidence type="ECO:0000256" key="23">
    <source>
        <dbReference type="ARBA" id="ARBA00059215"/>
    </source>
</evidence>
<dbReference type="GO" id="GO:0005524">
    <property type="term" value="F:ATP binding"/>
    <property type="evidence" value="ECO:0007669"/>
    <property type="project" value="UniProtKB-KW"/>
</dbReference>
<accession>A0A674JZ28</accession>
<keyword evidence="11" id="KW-0597">Phosphoprotein</keyword>
<evidence type="ECO:0000256" key="24">
    <source>
        <dbReference type="RuleBase" id="RU003748"/>
    </source>
</evidence>
<evidence type="ECO:0000256" key="3">
    <source>
        <dbReference type="ARBA" id="ARBA00004514"/>
    </source>
</evidence>
<keyword evidence="20" id="KW-0539">Nucleus</keyword>
<evidence type="ECO:0000256" key="18">
    <source>
        <dbReference type="ARBA" id="ARBA00023136"/>
    </source>
</evidence>
<evidence type="ECO:0000256" key="10">
    <source>
        <dbReference type="ARBA" id="ARBA00022525"/>
    </source>
</evidence>
<dbReference type="GO" id="GO:0003877">
    <property type="term" value="F:ATP:ADP adenylyltransferase activity"/>
    <property type="evidence" value="ECO:0007669"/>
    <property type="project" value="TreeGrafter"/>
</dbReference>
<proteinExistence type="inferred from homology"/>
<dbReference type="GO" id="GO:0005886">
    <property type="term" value="C:plasma membrane"/>
    <property type="evidence" value="ECO:0007669"/>
    <property type="project" value="UniProtKB-SubCell"/>
</dbReference>
<gene>
    <name evidence="27" type="primary">LOC112103873</name>
</gene>
<dbReference type="GO" id="GO:0015966">
    <property type="term" value="P:diadenosine tetraphosphate biosynthetic process"/>
    <property type="evidence" value="ECO:0007669"/>
    <property type="project" value="TreeGrafter"/>
</dbReference>
<evidence type="ECO:0000256" key="17">
    <source>
        <dbReference type="ARBA" id="ARBA00022990"/>
    </source>
</evidence>
<feature type="compositionally biased region" description="Low complexity" evidence="25">
    <location>
        <begin position="1"/>
        <end position="21"/>
    </location>
</feature>
<evidence type="ECO:0000256" key="4">
    <source>
        <dbReference type="ARBA" id="ARBA00004613"/>
    </source>
</evidence>
<evidence type="ECO:0000256" key="21">
    <source>
        <dbReference type="ARBA" id="ARBA00030563"/>
    </source>
</evidence>
<dbReference type="GeneTree" id="ENSGT01030000234618"/>
<feature type="region of interest" description="Disordered" evidence="25">
    <location>
        <begin position="1"/>
        <end position="72"/>
    </location>
</feature>
<dbReference type="GO" id="GO:0005829">
    <property type="term" value="C:cytosol"/>
    <property type="evidence" value="ECO:0007669"/>
    <property type="project" value="UniProtKB-SubCell"/>
</dbReference>
<dbReference type="InterPro" id="IPR034762">
    <property type="entry name" value="Lys-tRNA-ligase_II_bac/euk"/>
</dbReference>
<evidence type="ECO:0000256" key="14">
    <source>
        <dbReference type="ARBA" id="ARBA00022741"/>
    </source>
</evidence>
<keyword evidence="16" id="KW-0648">Protein biosynthesis</keyword>
<dbReference type="GO" id="GO:0000049">
    <property type="term" value="F:tRNA binding"/>
    <property type="evidence" value="ECO:0007669"/>
    <property type="project" value="TreeGrafter"/>
</dbReference>
<dbReference type="PIRSF" id="PIRSF039101">
    <property type="entry name" value="LysRS2"/>
    <property type="match status" value="1"/>
</dbReference>
<evidence type="ECO:0000256" key="5">
    <source>
        <dbReference type="ARBA" id="ARBA00008226"/>
    </source>
</evidence>
<dbReference type="HAMAP" id="MF_00252">
    <property type="entry name" value="Lys_tRNA_synth_class2"/>
    <property type="match status" value="1"/>
</dbReference>
<dbReference type="Gene3D" id="3.30.930.10">
    <property type="entry name" value="Bira Bifunctional Protein, Domain 2"/>
    <property type="match status" value="1"/>
</dbReference>
<dbReference type="GO" id="GO:0005739">
    <property type="term" value="C:mitochondrion"/>
    <property type="evidence" value="ECO:0007669"/>
    <property type="project" value="TreeGrafter"/>
</dbReference>
<evidence type="ECO:0000256" key="25">
    <source>
        <dbReference type="SAM" id="MobiDB-lite"/>
    </source>
</evidence>
<dbReference type="SUPFAM" id="SSF50249">
    <property type="entry name" value="Nucleic acid-binding proteins"/>
    <property type="match status" value="1"/>
</dbReference>
<comment type="subcellular location">
    <subcellularLocation>
        <location evidence="2">Cell membrane</location>
        <topology evidence="2">Peripheral membrane protein</topology>
    </subcellularLocation>
    <subcellularLocation>
        <location evidence="3">Cytoplasm</location>
        <location evidence="3">Cytosol</location>
    </subcellularLocation>
    <subcellularLocation>
        <location evidence="1">Nucleus</location>
    </subcellularLocation>
    <subcellularLocation>
        <location evidence="4">Secreted</location>
    </subcellularLocation>
</comment>
<dbReference type="InterPro" id="IPR004365">
    <property type="entry name" value="NA-bd_OB_tRNA"/>
</dbReference>
<keyword evidence="12" id="KW-0436">Ligase</keyword>
<evidence type="ECO:0000259" key="26">
    <source>
        <dbReference type="PROSITE" id="PS50862"/>
    </source>
</evidence>
<feature type="compositionally biased region" description="Polar residues" evidence="25">
    <location>
        <begin position="55"/>
        <end position="64"/>
    </location>
</feature>